<gene>
    <name evidence="1" type="ORF">K3169_17365</name>
</gene>
<dbReference type="CDD" id="cd20690">
    <property type="entry name" value="CdiI_BpE479-like"/>
    <property type="match status" value="1"/>
</dbReference>
<accession>A0ABY6F8E2</accession>
<proteinExistence type="predicted"/>
<evidence type="ECO:0000313" key="1">
    <source>
        <dbReference type="EMBL" id="UXZ94141.1"/>
    </source>
</evidence>
<reference evidence="1" key="1">
    <citation type="submission" date="2021-08" db="EMBL/GenBank/DDBJ databases">
        <title>Complete genome sequence of Pseudomonas phytophila.</title>
        <authorList>
            <person name="Weir B.S."/>
            <person name="Templeton M.D."/>
            <person name="Arshed S."/>
            <person name="Andersen M.T."/>
            <person name="Jayaraman J."/>
        </authorList>
    </citation>
    <scope>NUCLEOTIDE SEQUENCE</scope>
    <source>
        <strain evidence="1">ICMP 23753</strain>
    </source>
</reference>
<dbReference type="EMBL" id="CP081201">
    <property type="protein sequence ID" value="UXZ94141.1"/>
    <property type="molecule type" value="Genomic_DNA"/>
</dbReference>
<name>A0ABY6F8E2_9PSED</name>
<organism evidence="1 2">
    <name type="scientific">Pseudomonas phytophila</name>
    <dbReference type="NCBI Taxonomy" id="2867264"/>
    <lineage>
        <taxon>Bacteria</taxon>
        <taxon>Pseudomonadati</taxon>
        <taxon>Pseudomonadota</taxon>
        <taxon>Gammaproteobacteria</taxon>
        <taxon>Pseudomonadales</taxon>
        <taxon>Pseudomonadaceae</taxon>
        <taxon>Pseudomonas</taxon>
    </lineage>
</organism>
<dbReference type="Proteomes" id="UP001063228">
    <property type="component" value="Chromosome"/>
</dbReference>
<sequence>MGMYISINESSGWGTSGGVFDCIVEGTRALFTHDQFSCMRKIYEALDEQAQSFIVLDNITGDCFNLFYSHCEAAMKIFPESDRGKMVPENHIPGILWNWSEVLRLMREDIRYKDK</sequence>
<dbReference type="RefSeq" id="WP_263267254.1">
    <property type="nucleotide sequence ID" value="NZ_CP081201.1"/>
</dbReference>
<evidence type="ECO:0000313" key="2">
    <source>
        <dbReference type="Proteomes" id="UP001063228"/>
    </source>
</evidence>
<protein>
    <submittedName>
        <fullName evidence="1">Uncharacterized protein</fullName>
    </submittedName>
</protein>
<keyword evidence="2" id="KW-1185">Reference proteome</keyword>